<evidence type="ECO:0000313" key="1">
    <source>
        <dbReference type="EMBL" id="KAK5691235.1"/>
    </source>
</evidence>
<dbReference type="EMBL" id="JAVRQU010000022">
    <property type="protein sequence ID" value="KAK5691235.1"/>
    <property type="molecule type" value="Genomic_DNA"/>
</dbReference>
<gene>
    <name evidence="1" type="ORF">LTR97_011889</name>
</gene>
<dbReference type="PANTHER" id="PTHR42085">
    <property type="entry name" value="F-BOX DOMAIN-CONTAINING PROTEIN"/>
    <property type="match status" value="1"/>
</dbReference>
<dbReference type="InterPro" id="IPR038883">
    <property type="entry name" value="AN11006-like"/>
</dbReference>
<name>A0AAN7ZVK3_9PEZI</name>
<accession>A0AAN7ZVK3</accession>
<evidence type="ECO:0000313" key="2">
    <source>
        <dbReference type="Proteomes" id="UP001310594"/>
    </source>
</evidence>
<reference evidence="1" key="1">
    <citation type="submission" date="2023-08" db="EMBL/GenBank/DDBJ databases">
        <title>Black Yeasts Isolated from many extreme environments.</title>
        <authorList>
            <person name="Coleine C."/>
            <person name="Stajich J.E."/>
            <person name="Selbmann L."/>
        </authorList>
    </citation>
    <scope>NUCLEOTIDE SEQUENCE</scope>
    <source>
        <strain evidence="1">CCFEE 5810</strain>
    </source>
</reference>
<organism evidence="1 2">
    <name type="scientific">Elasticomyces elasticus</name>
    <dbReference type="NCBI Taxonomy" id="574655"/>
    <lineage>
        <taxon>Eukaryota</taxon>
        <taxon>Fungi</taxon>
        <taxon>Dikarya</taxon>
        <taxon>Ascomycota</taxon>
        <taxon>Pezizomycotina</taxon>
        <taxon>Dothideomycetes</taxon>
        <taxon>Dothideomycetidae</taxon>
        <taxon>Mycosphaerellales</taxon>
        <taxon>Teratosphaeriaceae</taxon>
        <taxon>Elasticomyces</taxon>
    </lineage>
</organism>
<sequence length="270" mass="30132">MALSTTTDMDLPFSDLTIAPTGFLLLPGELRNVLYATLTADGPIHLGSSGQHKYSAIYPHEQFANGRIHNDDTKQAPYRLPALLRLCKQIRYEALPFYAGNTFSFGATDIDPLKTWAQCIGTLALKQVHSVRVEHYVLERRQNPRFDALGTICGADWRPCTTTISWDPRNDTISIRGDYKPDNGACQCKADITRTTKSRGNRQPLGQPLVREAIHLMEFLEKNRKAMSTKADMWGANPCPRCSNGARIFTSMPAPDQLRMCLSGPWGDSM</sequence>
<dbReference type="PANTHER" id="PTHR42085:SF1">
    <property type="entry name" value="F-BOX DOMAIN-CONTAINING PROTEIN"/>
    <property type="match status" value="1"/>
</dbReference>
<dbReference type="AlphaFoldDB" id="A0AAN7ZVK3"/>
<dbReference type="Proteomes" id="UP001310594">
    <property type="component" value="Unassembled WGS sequence"/>
</dbReference>
<protein>
    <submittedName>
        <fullName evidence="1">Uncharacterized protein</fullName>
    </submittedName>
</protein>
<comment type="caution">
    <text evidence="1">The sequence shown here is derived from an EMBL/GenBank/DDBJ whole genome shotgun (WGS) entry which is preliminary data.</text>
</comment>
<proteinExistence type="predicted"/>